<dbReference type="PANTHER" id="PTHR11260:SF670">
    <property type="entry name" value="GLUTATHIONE TRANSFERASE"/>
    <property type="match status" value="1"/>
</dbReference>
<feature type="compositionally biased region" description="Basic and acidic residues" evidence="5">
    <location>
        <begin position="122"/>
        <end position="134"/>
    </location>
</feature>
<comment type="catalytic activity">
    <reaction evidence="4">
        <text>RX + glutathione = an S-substituted glutathione + a halide anion + H(+)</text>
        <dbReference type="Rhea" id="RHEA:16437"/>
        <dbReference type="ChEBI" id="CHEBI:15378"/>
        <dbReference type="ChEBI" id="CHEBI:16042"/>
        <dbReference type="ChEBI" id="CHEBI:17792"/>
        <dbReference type="ChEBI" id="CHEBI:57925"/>
        <dbReference type="ChEBI" id="CHEBI:90779"/>
        <dbReference type="EC" id="2.5.1.18"/>
    </reaction>
</comment>
<name>M7Z830_TRIUA</name>
<reference evidence="6" key="1">
    <citation type="journal article" date="2013" name="Nature">
        <title>Draft genome of the wheat A-genome progenitor Triticum urartu.</title>
        <authorList>
            <person name="Ling H.Q."/>
            <person name="Zhao S."/>
            <person name="Liu D."/>
            <person name="Wang J."/>
            <person name="Sun H."/>
            <person name="Zhang C."/>
            <person name="Fan H."/>
            <person name="Li D."/>
            <person name="Dong L."/>
            <person name="Tao Y."/>
            <person name="Gao C."/>
            <person name="Wu H."/>
            <person name="Li Y."/>
            <person name="Cui Y."/>
            <person name="Guo X."/>
            <person name="Zheng S."/>
            <person name="Wang B."/>
            <person name="Yu K."/>
            <person name="Liang Q."/>
            <person name="Yang W."/>
            <person name="Lou X."/>
            <person name="Chen J."/>
            <person name="Feng M."/>
            <person name="Jian J."/>
            <person name="Zhang X."/>
            <person name="Luo G."/>
            <person name="Jiang Y."/>
            <person name="Liu J."/>
            <person name="Wang Z."/>
            <person name="Sha Y."/>
            <person name="Zhang B."/>
            <person name="Wu H."/>
            <person name="Tang D."/>
            <person name="Shen Q."/>
            <person name="Xue P."/>
            <person name="Zou S."/>
            <person name="Wang X."/>
            <person name="Liu X."/>
            <person name="Wang F."/>
            <person name="Yang Y."/>
            <person name="An X."/>
            <person name="Dong Z."/>
            <person name="Zhang K."/>
            <person name="Zhang X."/>
            <person name="Luo M.C."/>
            <person name="Dvorak J."/>
            <person name="Tong Y."/>
            <person name="Wang J."/>
            <person name="Yang H."/>
            <person name="Li Z."/>
            <person name="Wang D."/>
            <person name="Zhang A."/>
            <person name="Wang J."/>
        </authorList>
    </citation>
    <scope>NUCLEOTIDE SEQUENCE</scope>
</reference>
<dbReference type="InterPro" id="IPR004046">
    <property type="entry name" value="GST_C"/>
</dbReference>
<dbReference type="STRING" id="4572.M7Z830"/>
<dbReference type="SUPFAM" id="SSF52833">
    <property type="entry name" value="Thioredoxin-like"/>
    <property type="match status" value="2"/>
</dbReference>
<dbReference type="GO" id="GO:0006749">
    <property type="term" value="P:glutathione metabolic process"/>
    <property type="evidence" value="ECO:0007669"/>
    <property type="project" value="InterPro"/>
</dbReference>
<dbReference type="AlphaFoldDB" id="M7Z830"/>
<dbReference type="Gene3D" id="3.40.30.10">
    <property type="entry name" value="Glutaredoxin"/>
    <property type="match status" value="2"/>
</dbReference>
<dbReference type="InterPro" id="IPR036249">
    <property type="entry name" value="Thioredoxin-like_sf"/>
</dbReference>
<dbReference type="SFLD" id="SFLDG00358">
    <property type="entry name" value="Main_(cytGST)"/>
    <property type="match status" value="2"/>
</dbReference>
<dbReference type="CDD" id="cd03058">
    <property type="entry name" value="GST_N_Tau"/>
    <property type="match status" value="2"/>
</dbReference>
<dbReference type="PANTHER" id="PTHR11260">
    <property type="entry name" value="GLUTATHIONE S-TRANSFERASE, GST, SUPERFAMILY, GST DOMAIN CONTAINING"/>
    <property type="match status" value="1"/>
</dbReference>
<gene>
    <name evidence="6" type="ORF">TRIUR3_08151</name>
</gene>
<protein>
    <recommendedName>
        <fullName evidence="1">glutathione transferase</fullName>
        <ecNumber evidence="1">2.5.1.18</ecNumber>
    </recommendedName>
</protein>
<dbReference type="InterPro" id="IPR010987">
    <property type="entry name" value="Glutathione-S-Trfase_C-like"/>
</dbReference>
<dbReference type="CDD" id="cd03185">
    <property type="entry name" value="GST_C_Tau"/>
    <property type="match status" value="1"/>
</dbReference>
<dbReference type="InterPro" id="IPR045074">
    <property type="entry name" value="GST_C_Tau"/>
</dbReference>
<evidence type="ECO:0000256" key="2">
    <source>
        <dbReference type="ARBA" id="ARBA00022679"/>
    </source>
</evidence>
<dbReference type="GO" id="GO:0004364">
    <property type="term" value="F:glutathione transferase activity"/>
    <property type="evidence" value="ECO:0007669"/>
    <property type="project" value="UniProtKB-EC"/>
</dbReference>
<dbReference type="eggNOG" id="KOG0406">
    <property type="taxonomic scope" value="Eukaryota"/>
</dbReference>
<accession>M7Z830</accession>
<dbReference type="SUPFAM" id="SSF47616">
    <property type="entry name" value="GST C-terminal domain-like"/>
    <property type="match status" value="1"/>
</dbReference>
<dbReference type="OMA" id="EFICATR"/>
<dbReference type="FunFam" id="1.20.1050.10:FF:000023">
    <property type="entry name" value="Probable glutathione S-transferase GSTU6"/>
    <property type="match status" value="1"/>
</dbReference>
<comment type="similarity">
    <text evidence="3">Belongs to the GST superfamily. Tau family.</text>
</comment>
<keyword evidence="2 6" id="KW-0808">Transferase</keyword>
<feature type="region of interest" description="Disordered" evidence="5">
    <location>
        <begin position="118"/>
        <end position="150"/>
    </location>
</feature>
<dbReference type="InterPro" id="IPR040079">
    <property type="entry name" value="Glutathione_S-Trfase"/>
</dbReference>
<proteinExistence type="inferred from homology"/>
<dbReference type="EC" id="2.5.1.18" evidence="1"/>
<dbReference type="FunFam" id="3.40.30.10:FF:000044">
    <property type="entry name" value="Glutathione S-transferase GSTU6"/>
    <property type="match status" value="2"/>
</dbReference>
<dbReference type="InterPro" id="IPR004045">
    <property type="entry name" value="Glutathione_S-Trfase_N"/>
</dbReference>
<dbReference type="PROSITE" id="PS50405">
    <property type="entry name" value="GST_CTER"/>
    <property type="match status" value="1"/>
</dbReference>
<dbReference type="Pfam" id="PF00043">
    <property type="entry name" value="GST_C"/>
    <property type="match status" value="1"/>
</dbReference>
<dbReference type="PROSITE" id="PS50404">
    <property type="entry name" value="GST_NTER"/>
    <property type="match status" value="2"/>
</dbReference>
<dbReference type="SFLD" id="SFLDS00019">
    <property type="entry name" value="Glutathione_Transferase_(cytos"/>
    <property type="match status" value="2"/>
</dbReference>
<organism evidence="6">
    <name type="scientific">Triticum urartu</name>
    <name type="common">Red wild einkorn</name>
    <name type="synonym">Crithodium urartu</name>
    <dbReference type="NCBI Taxonomy" id="4572"/>
    <lineage>
        <taxon>Eukaryota</taxon>
        <taxon>Viridiplantae</taxon>
        <taxon>Streptophyta</taxon>
        <taxon>Embryophyta</taxon>
        <taxon>Tracheophyta</taxon>
        <taxon>Spermatophyta</taxon>
        <taxon>Magnoliopsida</taxon>
        <taxon>Liliopsida</taxon>
        <taxon>Poales</taxon>
        <taxon>Poaceae</taxon>
        <taxon>BOP clade</taxon>
        <taxon>Pooideae</taxon>
        <taxon>Triticodae</taxon>
        <taxon>Triticeae</taxon>
        <taxon>Triticinae</taxon>
        <taxon>Triticum</taxon>
    </lineage>
</organism>
<dbReference type="GO" id="GO:0005737">
    <property type="term" value="C:cytoplasm"/>
    <property type="evidence" value="ECO:0007669"/>
    <property type="project" value="TreeGrafter"/>
</dbReference>
<dbReference type="InterPro" id="IPR045073">
    <property type="entry name" value="Omega/Tau-like"/>
</dbReference>
<evidence type="ECO:0000313" key="6">
    <source>
        <dbReference type="EMBL" id="EMS59368.1"/>
    </source>
</evidence>
<evidence type="ECO:0000256" key="4">
    <source>
        <dbReference type="ARBA" id="ARBA00047960"/>
    </source>
</evidence>
<dbReference type="EMBL" id="KD121437">
    <property type="protein sequence ID" value="EMS59368.1"/>
    <property type="molecule type" value="Genomic_DNA"/>
</dbReference>
<dbReference type="Gene3D" id="1.20.1050.10">
    <property type="match status" value="2"/>
</dbReference>
<dbReference type="InterPro" id="IPR036282">
    <property type="entry name" value="Glutathione-S-Trfase_C_sf"/>
</dbReference>
<evidence type="ECO:0000256" key="3">
    <source>
        <dbReference type="ARBA" id="ARBA00025743"/>
    </source>
</evidence>
<dbReference type="SFLD" id="SFLDG01152">
    <property type="entry name" value="Main.3:_Omega-_and_Tau-like"/>
    <property type="match status" value="2"/>
</dbReference>
<evidence type="ECO:0000256" key="5">
    <source>
        <dbReference type="SAM" id="MobiDB-lite"/>
    </source>
</evidence>
<sequence length="439" mass="47292">MAGGGSDEVKLLGMWASPFVLRVQLALSLKGVGYEYVEEDLKSKSELLLKSNPVLQKVPVLIHDGKPVCESSVILQYIDEAFAGVGPSLLPEEPHGRAVARFWAAYIDGTLVKASSQASMAKTEEEKAEGKKQDGGGPGHVLHDSSVSSSGTGQSICVLCRRSIRHPPHVGLRLYVRPWSPTGGSMIGSLAGHIPASIFSSDKELNINDDLKLLGAWASPFVTRVKLALSFKGLSFEDVEEDLSNKSELLLSSNPVHKKVPVLVHNGKPICESVIIVQYIDEAFLVGPSLLPSDPYERAIAHFWAAYIDDKLVTPWVQSLRAKTEEEKSEGVKQTFAAVETLEGALRECSKGEGYFGGETVGLVDISLGSLLSWLIATEVMSGTKIFDPVKTPLLAAWMGRFSELDAAKAALPEVDRVVEFAKKRQAQADAAAAASETK</sequence>
<evidence type="ECO:0000256" key="1">
    <source>
        <dbReference type="ARBA" id="ARBA00012452"/>
    </source>
</evidence>
<dbReference type="Pfam" id="PF02798">
    <property type="entry name" value="GST_N"/>
    <property type="match status" value="2"/>
</dbReference>